<organism evidence="1">
    <name type="scientific">Anguilla anguilla</name>
    <name type="common">European freshwater eel</name>
    <name type="synonym">Muraena anguilla</name>
    <dbReference type="NCBI Taxonomy" id="7936"/>
    <lineage>
        <taxon>Eukaryota</taxon>
        <taxon>Metazoa</taxon>
        <taxon>Chordata</taxon>
        <taxon>Craniata</taxon>
        <taxon>Vertebrata</taxon>
        <taxon>Euteleostomi</taxon>
        <taxon>Actinopterygii</taxon>
        <taxon>Neopterygii</taxon>
        <taxon>Teleostei</taxon>
        <taxon>Anguilliformes</taxon>
        <taxon>Anguillidae</taxon>
        <taxon>Anguilla</taxon>
    </lineage>
</organism>
<evidence type="ECO:0000313" key="1">
    <source>
        <dbReference type="EMBL" id="JAH12296.1"/>
    </source>
</evidence>
<protein>
    <submittedName>
        <fullName evidence="1">Uncharacterized protein</fullName>
    </submittedName>
</protein>
<dbReference type="AlphaFoldDB" id="A0A0E9Q602"/>
<reference evidence="1" key="2">
    <citation type="journal article" date="2015" name="Fish Shellfish Immunol.">
        <title>Early steps in the European eel (Anguilla anguilla)-Vibrio vulnificus interaction in the gills: Role of the RtxA13 toxin.</title>
        <authorList>
            <person name="Callol A."/>
            <person name="Pajuelo D."/>
            <person name="Ebbesson L."/>
            <person name="Teles M."/>
            <person name="MacKenzie S."/>
            <person name="Amaro C."/>
        </authorList>
    </citation>
    <scope>NUCLEOTIDE SEQUENCE</scope>
</reference>
<accession>A0A0E9Q602</accession>
<sequence>MCFGTPFRYVGGCQSLLGGQNYSRKS</sequence>
<reference evidence="1" key="1">
    <citation type="submission" date="2014-11" db="EMBL/GenBank/DDBJ databases">
        <authorList>
            <person name="Amaro Gonzalez C."/>
        </authorList>
    </citation>
    <scope>NUCLEOTIDE SEQUENCE</scope>
</reference>
<dbReference type="EMBL" id="GBXM01096281">
    <property type="protein sequence ID" value="JAH12296.1"/>
    <property type="molecule type" value="Transcribed_RNA"/>
</dbReference>
<proteinExistence type="predicted"/>
<name>A0A0E9Q602_ANGAN</name>